<evidence type="ECO:0000313" key="2">
    <source>
        <dbReference type="EMBL" id="MCD7458627.1"/>
    </source>
</evidence>
<comment type="caution">
    <text evidence="2">The sequence shown here is derived from an EMBL/GenBank/DDBJ whole genome shotgun (WGS) entry which is preliminary data.</text>
</comment>
<protein>
    <submittedName>
        <fullName evidence="2">Uncharacterized protein</fullName>
    </submittedName>
</protein>
<keyword evidence="3" id="KW-1185">Reference proteome</keyword>
<dbReference type="EMBL" id="JACEIK010000531">
    <property type="protein sequence ID" value="MCD7458627.1"/>
    <property type="molecule type" value="Genomic_DNA"/>
</dbReference>
<reference evidence="2 3" key="1">
    <citation type="journal article" date="2021" name="BMC Genomics">
        <title>Datura genome reveals duplications of psychoactive alkaloid biosynthetic genes and high mutation rate following tissue culture.</title>
        <authorList>
            <person name="Rajewski A."/>
            <person name="Carter-House D."/>
            <person name="Stajich J."/>
            <person name="Litt A."/>
        </authorList>
    </citation>
    <scope>NUCLEOTIDE SEQUENCE [LARGE SCALE GENOMIC DNA]</scope>
    <source>
        <strain evidence="2">AR-01</strain>
    </source>
</reference>
<proteinExistence type="predicted"/>
<accession>A0ABS8SIP8</accession>
<feature type="region of interest" description="Disordered" evidence="1">
    <location>
        <begin position="1"/>
        <end position="37"/>
    </location>
</feature>
<feature type="region of interest" description="Disordered" evidence="1">
    <location>
        <begin position="96"/>
        <end position="118"/>
    </location>
</feature>
<gene>
    <name evidence="2" type="ORF">HAX54_038751</name>
</gene>
<name>A0ABS8SIP8_DATST</name>
<feature type="compositionally biased region" description="Basic and acidic residues" evidence="1">
    <location>
        <begin position="96"/>
        <end position="117"/>
    </location>
</feature>
<evidence type="ECO:0000313" key="3">
    <source>
        <dbReference type="Proteomes" id="UP000823775"/>
    </source>
</evidence>
<organism evidence="2 3">
    <name type="scientific">Datura stramonium</name>
    <name type="common">Jimsonweed</name>
    <name type="synonym">Common thornapple</name>
    <dbReference type="NCBI Taxonomy" id="4076"/>
    <lineage>
        <taxon>Eukaryota</taxon>
        <taxon>Viridiplantae</taxon>
        <taxon>Streptophyta</taxon>
        <taxon>Embryophyta</taxon>
        <taxon>Tracheophyta</taxon>
        <taxon>Spermatophyta</taxon>
        <taxon>Magnoliopsida</taxon>
        <taxon>eudicotyledons</taxon>
        <taxon>Gunneridae</taxon>
        <taxon>Pentapetalae</taxon>
        <taxon>asterids</taxon>
        <taxon>lamiids</taxon>
        <taxon>Solanales</taxon>
        <taxon>Solanaceae</taxon>
        <taxon>Solanoideae</taxon>
        <taxon>Datureae</taxon>
        <taxon>Datura</taxon>
    </lineage>
</organism>
<evidence type="ECO:0000256" key="1">
    <source>
        <dbReference type="SAM" id="MobiDB-lite"/>
    </source>
</evidence>
<dbReference type="Proteomes" id="UP000823775">
    <property type="component" value="Unassembled WGS sequence"/>
</dbReference>
<sequence>MLDSRGGSVSRRKNEVAIRESSCGSEEENEERCDREEIEGKRVVSGWTVARGKGAGVVGEAEGERGEAAAAAACFAGVFCGFCRWSIGVGGVVSHRNSEATRGEKSSGRFGEGEEKRERKKRAAAVGVLWPRWLSEKTKTRRRRELRLLATVALMEGMVVLRRGRRGGSAAALFGEEEEYGKSLGFGVYVR</sequence>